<keyword evidence="10" id="KW-1185">Reference proteome</keyword>
<organism evidence="9 10">
    <name type="scientific">Thioalbus denitrificans</name>
    <dbReference type="NCBI Taxonomy" id="547122"/>
    <lineage>
        <taxon>Bacteria</taxon>
        <taxon>Pseudomonadati</taxon>
        <taxon>Pseudomonadota</taxon>
        <taxon>Gammaproteobacteria</taxon>
        <taxon>Chromatiales</taxon>
        <taxon>Ectothiorhodospiraceae</taxon>
        <taxon>Thioalbus</taxon>
    </lineage>
</organism>
<evidence type="ECO:0000256" key="5">
    <source>
        <dbReference type="SAM" id="MobiDB-lite"/>
    </source>
</evidence>
<keyword evidence="6" id="KW-0472">Membrane</keyword>
<gene>
    <name evidence="9" type="ORF">DFQ59_102409</name>
</gene>
<reference evidence="9 10" key="1">
    <citation type="submission" date="2018-07" db="EMBL/GenBank/DDBJ databases">
        <title>Genomic Encyclopedia of Type Strains, Phase IV (KMG-IV): sequencing the most valuable type-strain genomes for metagenomic binning, comparative biology and taxonomic classification.</title>
        <authorList>
            <person name="Goeker M."/>
        </authorList>
    </citation>
    <scope>NUCLEOTIDE SEQUENCE [LARGE SCALE GENOMIC DNA]</scope>
    <source>
        <strain evidence="9 10">DSM 26407</strain>
    </source>
</reference>
<feature type="domain" description="CusB-like beta-barrel" evidence="8">
    <location>
        <begin position="252"/>
        <end position="326"/>
    </location>
</feature>
<evidence type="ECO:0000256" key="1">
    <source>
        <dbReference type="ARBA" id="ARBA00004196"/>
    </source>
</evidence>
<evidence type="ECO:0000313" key="10">
    <source>
        <dbReference type="Proteomes" id="UP000252707"/>
    </source>
</evidence>
<dbReference type="Gene3D" id="1.10.287.470">
    <property type="entry name" value="Helix hairpin bin"/>
    <property type="match status" value="1"/>
</dbReference>
<dbReference type="SUPFAM" id="SSF111369">
    <property type="entry name" value="HlyD-like secretion proteins"/>
    <property type="match status" value="2"/>
</dbReference>
<dbReference type="Pfam" id="PF25954">
    <property type="entry name" value="Beta-barrel_RND_2"/>
    <property type="match status" value="1"/>
</dbReference>
<keyword evidence="3 4" id="KW-0175">Coiled coil</keyword>
<evidence type="ECO:0000259" key="8">
    <source>
        <dbReference type="Pfam" id="PF25954"/>
    </source>
</evidence>
<name>A0A369CH95_9GAMM</name>
<evidence type="ECO:0000256" key="4">
    <source>
        <dbReference type="SAM" id="Coils"/>
    </source>
</evidence>
<evidence type="ECO:0000259" key="7">
    <source>
        <dbReference type="Pfam" id="PF25917"/>
    </source>
</evidence>
<feature type="transmembrane region" description="Helical" evidence="6">
    <location>
        <begin position="27"/>
        <end position="48"/>
    </location>
</feature>
<dbReference type="GO" id="GO:0016020">
    <property type="term" value="C:membrane"/>
    <property type="evidence" value="ECO:0007669"/>
    <property type="project" value="InterPro"/>
</dbReference>
<dbReference type="Gene3D" id="2.40.50.100">
    <property type="match status" value="1"/>
</dbReference>
<dbReference type="InterPro" id="IPR006143">
    <property type="entry name" value="RND_pump_MFP"/>
</dbReference>
<feature type="compositionally biased region" description="Basic and acidic residues" evidence="5">
    <location>
        <begin position="1"/>
        <end position="10"/>
    </location>
</feature>
<protein>
    <submittedName>
        <fullName evidence="9">HlyD family secretion protein</fullName>
    </submittedName>
</protein>
<dbReference type="AlphaFoldDB" id="A0A369CH95"/>
<dbReference type="EMBL" id="QPJY01000002">
    <property type="protein sequence ID" value="RCX32056.1"/>
    <property type="molecule type" value="Genomic_DNA"/>
</dbReference>
<dbReference type="GO" id="GO:0030313">
    <property type="term" value="C:cell envelope"/>
    <property type="evidence" value="ECO:0007669"/>
    <property type="project" value="UniProtKB-SubCell"/>
</dbReference>
<feature type="domain" description="Multidrug resistance protein MdtA-like barrel-sandwich hybrid" evidence="7">
    <location>
        <begin position="83"/>
        <end position="240"/>
    </location>
</feature>
<feature type="region of interest" description="Disordered" evidence="5">
    <location>
        <begin position="1"/>
        <end position="22"/>
    </location>
</feature>
<dbReference type="NCBIfam" id="TIGR01730">
    <property type="entry name" value="RND_mfp"/>
    <property type="match status" value="1"/>
</dbReference>
<dbReference type="InterPro" id="IPR058625">
    <property type="entry name" value="MdtA-like_BSH"/>
</dbReference>
<accession>A0A369CH95</accession>
<sequence length="433" mass="45515">MSGPDIRDSDDLNQVLSSKGGSPRGKVLRRVLIGLCLLALVAAGVWYGSSDTPSTGVRYLTEPVVRGDLHVTVTATGTLQPTNQVEVGSELSGIIKSVFVEENDRVEVGQELARLDTTKLGAQVLRSRAALKSAEAKVRQAAASVREARANLARLRQVAELSGGKMPAPADIDAAEATLARAEADQASAEAAVSEAQAALEVDETDLAKASIRSPINGIVLTRSVETGQTVAASLQAPVLFTLAEDLTQMELHVDVDEADVGQVREGQTGSFNVDAYPDKLFPAEITRVSFGSQTVEGVVTYETVMRVENNDLSLRPGMTATADITVEERRGVLKVPNAALRFTPPRTATGTDQRPGGIVSSLMPRPPRSVTGRRASQQNGGGAARQVWILSDGEPLAVAVATGANDGRMTEIVSGGLEADMAVIVDSESNGR</sequence>
<dbReference type="PANTHER" id="PTHR32347:SF14">
    <property type="entry name" value="EFFLUX SYSTEM COMPONENT YKNX-RELATED"/>
    <property type="match status" value="1"/>
</dbReference>
<proteinExistence type="inferred from homology"/>
<evidence type="ECO:0000256" key="3">
    <source>
        <dbReference type="ARBA" id="ARBA00023054"/>
    </source>
</evidence>
<comment type="subcellular location">
    <subcellularLocation>
        <location evidence="1">Cell envelope</location>
    </subcellularLocation>
</comment>
<keyword evidence="6" id="KW-1133">Transmembrane helix</keyword>
<dbReference type="Pfam" id="PF25917">
    <property type="entry name" value="BSH_RND"/>
    <property type="match status" value="1"/>
</dbReference>
<comment type="caution">
    <text evidence="9">The sequence shown here is derived from an EMBL/GenBank/DDBJ whole genome shotgun (WGS) entry which is preliminary data.</text>
</comment>
<evidence type="ECO:0000313" key="9">
    <source>
        <dbReference type="EMBL" id="RCX32056.1"/>
    </source>
</evidence>
<dbReference type="Gene3D" id="2.40.30.170">
    <property type="match status" value="1"/>
</dbReference>
<dbReference type="Proteomes" id="UP000252707">
    <property type="component" value="Unassembled WGS sequence"/>
</dbReference>
<dbReference type="InterPro" id="IPR058792">
    <property type="entry name" value="Beta-barrel_RND_2"/>
</dbReference>
<feature type="region of interest" description="Disordered" evidence="5">
    <location>
        <begin position="345"/>
        <end position="384"/>
    </location>
</feature>
<evidence type="ECO:0000256" key="6">
    <source>
        <dbReference type="SAM" id="Phobius"/>
    </source>
</evidence>
<keyword evidence="6" id="KW-0812">Transmembrane</keyword>
<comment type="similarity">
    <text evidence="2">Belongs to the membrane fusion protein (MFP) (TC 8.A.1) family.</text>
</comment>
<feature type="coiled-coil region" evidence="4">
    <location>
        <begin position="131"/>
        <end position="199"/>
    </location>
</feature>
<dbReference type="GO" id="GO:0022857">
    <property type="term" value="F:transmembrane transporter activity"/>
    <property type="evidence" value="ECO:0007669"/>
    <property type="project" value="InterPro"/>
</dbReference>
<dbReference type="PANTHER" id="PTHR32347">
    <property type="entry name" value="EFFLUX SYSTEM COMPONENT YKNX-RELATED"/>
    <property type="match status" value="1"/>
</dbReference>
<dbReference type="InterPro" id="IPR050465">
    <property type="entry name" value="UPF0194_transport"/>
</dbReference>
<dbReference type="RefSeq" id="WP_114278877.1">
    <property type="nucleotide sequence ID" value="NZ_QPJY01000002.1"/>
</dbReference>
<evidence type="ECO:0000256" key="2">
    <source>
        <dbReference type="ARBA" id="ARBA00009477"/>
    </source>
</evidence>
<dbReference type="OrthoDB" id="9800613at2"/>